<dbReference type="InterPro" id="IPR015424">
    <property type="entry name" value="PyrdxlP-dep_Trfase"/>
</dbReference>
<evidence type="ECO:0000313" key="2">
    <source>
        <dbReference type="EMBL" id="POR36536.1"/>
    </source>
</evidence>
<dbReference type="InterPro" id="IPR015421">
    <property type="entry name" value="PyrdxlP-dep_Trfase_major"/>
</dbReference>
<evidence type="ECO:0000313" key="3">
    <source>
        <dbReference type="Proteomes" id="UP000237481"/>
    </source>
</evidence>
<sequence length="309" mass="33295">MALNVDSVRAKFPALRAGAGFINAAVDEVVFGASTTQLLRNLSYALRFAPGDEIVVSAIDHEANIAPWVDLAERQGLVLKWWKPAAGTDPRLLSGDLETLLSPSTRLVTCTHASNILGTITDVKAIAAAAHGVGALVCVDGVGYAPHRPIDVKALGVDFYAFSWYKAYGPHIAMLYASCRAQTHMKSLGHFFNPSVTLADKLGLSAASYEPCQGKHHVTIYGVASPASNLRVATVSFTVENWKPKDLVVAVEAETTYAIRWGAFYSNRLVRDTLGLDEQGVVRVSMAHYNTLDEVIGLIRALEMVIAKS</sequence>
<accession>A0A2S4L271</accession>
<dbReference type="InterPro" id="IPR000192">
    <property type="entry name" value="Aminotrans_V_dom"/>
</dbReference>
<proteinExistence type="predicted"/>
<organism evidence="2 3">
    <name type="scientific">Tolypocladium paradoxum</name>
    <dbReference type="NCBI Taxonomy" id="94208"/>
    <lineage>
        <taxon>Eukaryota</taxon>
        <taxon>Fungi</taxon>
        <taxon>Dikarya</taxon>
        <taxon>Ascomycota</taxon>
        <taxon>Pezizomycotina</taxon>
        <taxon>Sordariomycetes</taxon>
        <taxon>Hypocreomycetidae</taxon>
        <taxon>Hypocreales</taxon>
        <taxon>Ophiocordycipitaceae</taxon>
        <taxon>Tolypocladium</taxon>
    </lineage>
</organism>
<dbReference type="PANTHER" id="PTHR43586">
    <property type="entry name" value="CYSTEINE DESULFURASE"/>
    <property type="match status" value="1"/>
</dbReference>
<dbReference type="SUPFAM" id="SSF53383">
    <property type="entry name" value="PLP-dependent transferases"/>
    <property type="match status" value="1"/>
</dbReference>
<dbReference type="OrthoDB" id="420046at2759"/>
<keyword evidence="3" id="KW-1185">Reference proteome</keyword>
<gene>
    <name evidence="2" type="ORF">TPAR_03246</name>
</gene>
<dbReference type="Proteomes" id="UP000237481">
    <property type="component" value="Unassembled WGS sequence"/>
</dbReference>
<dbReference type="Gene3D" id="3.40.640.10">
    <property type="entry name" value="Type I PLP-dependent aspartate aminotransferase-like (Major domain)"/>
    <property type="match status" value="1"/>
</dbReference>
<dbReference type="Gene3D" id="3.90.1150.10">
    <property type="entry name" value="Aspartate Aminotransferase, domain 1"/>
    <property type="match status" value="1"/>
</dbReference>
<name>A0A2S4L271_9HYPO</name>
<dbReference type="PANTHER" id="PTHR43586:SF21">
    <property type="entry name" value="PYRIDOXAL PHOSPHATE (PLP)-DEPENDENT ASPARTATE AMINOTRANSFERASE SUPERFAMILY"/>
    <property type="match status" value="1"/>
</dbReference>
<dbReference type="Pfam" id="PF00266">
    <property type="entry name" value="Aminotran_5"/>
    <property type="match status" value="1"/>
</dbReference>
<feature type="domain" description="Aminotransferase class V" evidence="1">
    <location>
        <begin position="19"/>
        <end position="187"/>
    </location>
</feature>
<dbReference type="EMBL" id="PKSG01000314">
    <property type="protein sequence ID" value="POR36536.1"/>
    <property type="molecule type" value="Genomic_DNA"/>
</dbReference>
<dbReference type="STRING" id="94208.A0A2S4L271"/>
<comment type="caution">
    <text evidence="2">The sequence shown here is derived from an EMBL/GenBank/DDBJ whole genome shotgun (WGS) entry which is preliminary data.</text>
</comment>
<evidence type="ECO:0000259" key="1">
    <source>
        <dbReference type="Pfam" id="PF00266"/>
    </source>
</evidence>
<dbReference type="InterPro" id="IPR015422">
    <property type="entry name" value="PyrdxlP-dep_Trfase_small"/>
</dbReference>
<reference evidence="2 3" key="1">
    <citation type="submission" date="2018-01" db="EMBL/GenBank/DDBJ databases">
        <title>Harnessing the power of phylogenomics to disentangle the directionality and signatures of interkingdom host jumping in the parasitic fungal genus Tolypocladium.</title>
        <authorList>
            <person name="Quandt C.A."/>
            <person name="Patterson W."/>
            <person name="Spatafora J.W."/>
        </authorList>
    </citation>
    <scope>NUCLEOTIDE SEQUENCE [LARGE SCALE GENOMIC DNA]</scope>
    <source>
        <strain evidence="2 3">NRBC 100945</strain>
    </source>
</reference>
<protein>
    <recommendedName>
        <fullName evidence="1">Aminotransferase class V domain-containing protein</fullName>
    </recommendedName>
</protein>
<dbReference type="AlphaFoldDB" id="A0A2S4L271"/>